<dbReference type="EMBL" id="CP033464">
    <property type="protein sequence ID" value="QDX94617.1"/>
    <property type="molecule type" value="Genomic_DNA"/>
</dbReference>
<gene>
    <name evidence="2" type="ORF">EEL30_21470</name>
</gene>
<evidence type="ECO:0000256" key="1">
    <source>
        <dbReference type="SAM" id="Coils"/>
    </source>
</evidence>
<reference evidence="2 3" key="1">
    <citation type="submission" date="2018-11" db="EMBL/GenBank/DDBJ databases">
        <title>Phylogenetic determinants of toxin gene distribution in genomes of Brevibacillus laterosporus.</title>
        <authorList>
            <person name="Glare T.R."/>
            <person name="Durrant A."/>
            <person name="Berry C."/>
            <person name="Palma L."/>
            <person name="Ormskirk M."/>
            <person name="Cox M.O."/>
        </authorList>
    </citation>
    <scope>NUCLEOTIDE SEQUENCE [LARGE SCALE GENOMIC DNA]</scope>
    <source>
        <strain evidence="2 3">1821L</strain>
    </source>
</reference>
<organism evidence="2 3">
    <name type="scientific">Brevibacillus laterosporus</name>
    <name type="common">Bacillus laterosporus</name>
    <dbReference type="NCBI Taxonomy" id="1465"/>
    <lineage>
        <taxon>Bacteria</taxon>
        <taxon>Bacillati</taxon>
        <taxon>Bacillota</taxon>
        <taxon>Bacilli</taxon>
        <taxon>Bacillales</taxon>
        <taxon>Paenibacillaceae</taxon>
        <taxon>Brevibacillus</taxon>
    </lineage>
</organism>
<dbReference type="Proteomes" id="UP000319432">
    <property type="component" value="Chromosome"/>
</dbReference>
<evidence type="ECO:0000313" key="3">
    <source>
        <dbReference type="Proteomes" id="UP000319432"/>
    </source>
</evidence>
<keyword evidence="1" id="KW-0175">Coiled coil</keyword>
<feature type="coiled-coil region" evidence="1">
    <location>
        <begin position="50"/>
        <end position="88"/>
    </location>
</feature>
<keyword evidence="3" id="KW-1185">Reference proteome</keyword>
<sequence length="339" mass="39448">MLKRKFLPVATLALASVLMIQNNHNVLAERNNELNNDIEADEHSLGADEKEILAEKAQKYQDEENEIIEDERNRFNEEVEKYIEKQEEKQSLDMSLSSDDGLDHIKKESAARLKKKLDSLSRKQGWVDLSPEETKGIVPYSEEGSLNLTDYKIQYIKEDKMYKFSAEWEFEDPDDWDIYGDGKDFAALRSTEPLNFIRSFCRSQQYVVEKRSGRVLQKINSGYDEDGKSEGNTITKKYENLHGVIWNVRDYVYETDDIHHPTHIVNDTAWGRASTFFQLRKSSERPKLFMDYEHNWLNYKWSTSFSISGVNLTGSGMSISYDEKPNRMFKTSKGRALSL</sequence>
<proteinExistence type="predicted"/>
<accession>A0A518VCA7</accession>
<evidence type="ECO:0000313" key="2">
    <source>
        <dbReference type="EMBL" id="QDX94617.1"/>
    </source>
</evidence>
<protein>
    <submittedName>
        <fullName evidence="2">Uncharacterized protein</fullName>
    </submittedName>
</protein>
<name>A0A518VCA7_BRELA</name>
<dbReference type="AlphaFoldDB" id="A0A518VCA7"/>